<evidence type="ECO:0000313" key="3">
    <source>
        <dbReference type="EMBL" id="GAC10562.1"/>
    </source>
</evidence>
<reference evidence="3 4" key="1">
    <citation type="journal article" date="2017" name="Antonie Van Leeuwenhoek">
        <title>Rhizobium rhizosphaerae sp. nov., a novel species isolated from rice rhizosphere.</title>
        <authorList>
            <person name="Zhao J.J."/>
            <person name="Zhang J."/>
            <person name="Zhang R.J."/>
            <person name="Zhang C.W."/>
            <person name="Yin H.Q."/>
            <person name="Zhang X.X."/>
        </authorList>
    </citation>
    <scope>NUCLEOTIDE SEQUENCE [LARGE SCALE GENOMIC DNA]</scope>
    <source>
        <strain evidence="3 4">S18K6</strain>
    </source>
</reference>
<dbReference type="InterPro" id="IPR037873">
    <property type="entry name" value="BamE-like"/>
</dbReference>
<dbReference type="InterPro" id="IPR021534">
    <property type="entry name" value="DUF3192"/>
</dbReference>
<feature type="transmembrane region" description="Helical" evidence="2">
    <location>
        <begin position="6"/>
        <end position="27"/>
    </location>
</feature>
<name>A0AAV3V0V4_9ALTE</name>
<evidence type="ECO:0000313" key="4">
    <source>
        <dbReference type="Proteomes" id="UP000006320"/>
    </source>
</evidence>
<gene>
    <name evidence="3" type="ORF">GCHA_2615</name>
</gene>
<keyword evidence="2" id="KW-0472">Membrane</keyword>
<proteinExistence type="predicted"/>
<keyword evidence="2" id="KW-1133">Transmembrane helix</keyword>
<dbReference type="RefSeq" id="WP_007988601.1">
    <property type="nucleotide sequence ID" value="NZ_BAEM01000033.1"/>
</dbReference>
<dbReference type="AlphaFoldDB" id="A0AAV3V0V4"/>
<keyword evidence="1" id="KW-0732">Signal</keyword>
<dbReference type="Pfam" id="PF11399">
    <property type="entry name" value="DUF3192"/>
    <property type="match status" value="1"/>
</dbReference>
<organism evidence="3 4">
    <name type="scientific">Paraglaciecola chathamensis S18K6</name>
    <dbReference type="NCBI Taxonomy" id="1127672"/>
    <lineage>
        <taxon>Bacteria</taxon>
        <taxon>Pseudomonadati</taxon>
        <taxon>Pseudomonadota</taxon>
        <taxon>Gammaproteobacteria</taxon>
        <taxon>Alteromonadales</taxon>
        <taxon>Alteromonadaceae</taxon>
        <taxon>Paraglaciecola</taxon>
    </lineage>
</organism>
<evidence type="ECO:0000256" key="1">
    <source>
        <dbReference type="ARBA" id="ARBA00022729"/>
    </source>
</evidence>
<dbReference type="EMBL" id="BAEM01000033">
    <property type="protein sequence ID" value="GAC10562.1"/>
    <property type="molecule type" value="Genomic_DNA"/>
</dbReference>
<evidence type="ECO:0008006" key="5">
    <source>
        <dbReference type="Google" id="ProtNLM"/>
    </source>
</evidence>
<accession>A0AAV3V0V4</accession>
<dbReference type="Gene3D" id="3.30.1450.10">
    <property type="match status" value="1"/>
</dbReference>
<keyword evidence="2" id="KW-0812">Transmembrane</keyword>
<protein>
    <recommendedName>
        <fullName evidence="5">SmpA/OmlA family lipoprotein</fullName>
    </recommendedName>
</protein>
<dbReference type="Proteomes" id="UP000006320">
    <property type="component" value="Unassembled WGS sequence"/>
</dbReference>
<comment type="caution">
    <text evidence="3">The sequence shown here is derived from an EMBL/GenBank/DDBJ whole genome shotgun (WGS) entry which is preliminary data.</text>
</comment>
<sequence>MNKKIVTRIGIGVALYGVFVAAVLLFYPDNAQDMDWKDREEYNKVQVAKLELGQTKQQIVALLGGPDISEAKRTGDDTYQVMFFRTQHVKSDGITTQDECTALLLQNDELIGWGESAYQDYLSL</sequence>
<evidence type="ECO:0000256" key="2">
    <source>
        <dbReference type="SAM" id="Phobius"/>
    </source>
</evidence>